<comment type="caution">
    <text evidence="1">The sequence shown here is derived from an EMBL/GenBank/DDBJ whole genome shotgun (WGS) entry which is preliminary data.</text>
</comment>
<dbReference type="Pfam" id="PF02575">
    <property type="entry name" value="YbaB_DNA_bd"/>
    <property type="match status" value="1"/>
</dbReference>
<sequence length="143" mass="15336">MTGRVALAESVDRDANRALRARFDEVHGQYRQLRSGLDELQSRLAHLRVTERSDDGQVTVVAGARGELVSVDVHPSVFQDRDAKVLSRKITTTAHRATAAAVAATQELVAGYLPAGSGSVEFLRTGDFGALLGRVDAVMRHGG</sequence>
<dbReference type="SUPFAM" id="SSF82607">
    <property type="entry name" value="YbaB-like"/>
    <property type="match status" value="1"/>
</dbReference>
<keyword evidence="2" id="KW-1185">Reference proteome</keyword>
<evidence type="ECO:0000313" key="2">
    <source>
        <dbReference type="Proteomes" id="UP001611075"/>
    </source>
</evidence>
<dbReference type="RefSeq" id="WP_396678055.1">
    <property type="nucleotide sequence ID" value="NZ_JBIRPU010000004.1"/>
</dbReference>
<reference evidence="1 2" key="1">
    <citation type="submission" date="2024-10" db="EMBL/GenBank/DDBJ databases">
        <title>The Natural Products Discovery Center: Release of the First 8490 Sequenced Strains for Exploring Actinobacteria Biosynthetic Diversity.</title>
        <authorList>
            <person name="Kalkreuter E."/>
            <person name="Kautsar S.A."/>
            <person name="Yang D."/>
            <person name="Bader C.D."/>
            <person name="Teijaro C.N."/>
            <person name="Fluegel L."/>
            <person name="Davis C.M."/>
            <person name="Simpson J.R."/>
            <person name="Lauterbach L."/>
            <person name="Steele A.D."/>
            <person name="Gui C."/>
            <person name="Meng S."/>
            <person name="Li G."/>
            <person name="Viehrig K."/>
            <person name="Ye F."/>
            <person name="Su P."/>
            <person name="Kiefer A.F."/>
            <person name="Nichols A."/>
            <person name="Cepeda A.J."/>
            <person name="Yan W."/>
            <person name="Fan B."/>
            <person name="Jiang Y."/>
            <person name="Adhikari A."/>
            <person name="Zheng C.-J."/>
            <person name="Schuster L."/>
            <person name="Cowan T.M."/>
            <person name="Smanski M.J."/>
            <person name="Chevrette M.G."/>
            <person name="De Carvalho L.P.S."/>
            <person name="Shen B."/>
        </authorList>
    </citation>
    <scope>NUCLEOTIDE SEQUENCE [LARGE SCALE GENOMIC DNA]</scope>
    <source>
        <strain evidence="1 2">NPDC021253</strain>
    </source>
</reference>
<dbReference type="InterPro" id="IPR004401">
    <property type="entry name" value="YbaB/EbfC"/>
</dbReference>
<protein>
    <submittedName>
        <fullName evidence="1">YbaB/EbfC family nucleoid-associated protein</fullName>
    </submittedName>
</protein>
<dbReference type="Proteomes" id="UP001611075">
    <property type="component" value="Unassembled WGS sequence"/>
</dbReference>
<dbReference type="InterPro" id="IPR036894">
    <property type="entry name" value="YbaB-like_sf"/>
</dbReference>
<dbReference type="Gene3D" id="3.30.1310.10">
    <property type="entry name" value="Nucleoid-associated protein YbaB-like domain"/>
    <property type="match status" value="1"/>
</dbReference>
<evidence type="ECO:0000313" key="1">
    <source>
        <dbReference type="EMBL" id="MFI0792966.1"/>
    </source>
</evidence>
<dbReference type="EMBL" id="JBIRPU010000004">
    <property type="protein sequence ID" value="MFI0792966.1"/>
    <property type="molecule type" value="Genomic_DNA"/>
</dbReference>
<gene>
    <name evidence="1" type="ORF">ACH4OY_09730</name>
</gene>
<organism evidence="1 2">
    <name type="scientific">Micromonospora rubida</name>
    <dbReference type="NCBI Taxonomy" id="2697657"/>
    <lineage>
        <taxon>Bacteria</taxon>
        <taxon>Bacillati</taxon>
        <taxon>Actinomycetota</taxon>
        <taxon>Actinomycetes</taxon>
        <taxon>Micromonosporales</taxon>
        <taxon>Micromonosporaceae</taxon>
        <taxon>Micromonospora</taxon>
    </lineage>
</organism>
<proteinExistence type="predicted"/>
<accession>A0ABW7SGZ7</accession>
<name>A0ABW7SGZ7_9ACTN</name>